<evidence type="ECO:0000259" key="4">
    <source>
        <dbReference type="Pfam" id="PF21302"/>
    </source>
</evidence>
<accession>W7ISL5</accession>
<gene>
    <name evidence="5" type="ORF">UO65_5017</name>
</gene>
<feature type="binding site" evidence="1">
    <location>
        <position position="14"/>
    </location>
    <ligand>
        <name>Zn(2+)</name>
        <dbReference type="ChEBI" id="CHEBI:29105"/>
    </ligand>
</feature>
<name>W7ISL5_9PSEU</name>
<evidence type="ECO:0000256" key="2">
    <source>
        <dbReference type="PIRSR" id="PIRSR018249-2"/>
    </source>
</evidence>
<dbReference type="InterPro" id="IPR041698">
    <property type="entry name" value="Methyltransf_25"/>
</dbReference>
<dbReference type="GO" id="GO:0008168">
    <property type="term" value="F:methyltransferase activity"/>
    <property type="evidence" value="ECO:0007669"/>
    <property type="project" value="UniProtKB-KW"/>
</dbReference>
<keyword evidence="6" id="KW-1185">Reference proteome</keyword>
<comment type="caution">
    <text evidence="5">The sequence shown here is derived from an EMBL/GenBank/DDBJ whole genome shotgun (WGS) entry which is preliminary data.</text>
</comment>
<dbReference type="InterPro" id="IPR016718">
    <property type="entry name" value="rRNA_m1G-MeTrfase_A_prd"/>
</dbReference>
<feature type="domain" description="23S rRNA (guanine(745)-N(1))-methyltransferase N-terminal" evidence="4">
    <location>
        <begin position="10"/>
        <end position="44"/>
    </location>
</feature>
<reference evidence="5 6" key="1">
    <citation type="journal article" date="2014" name="Genome Announc.">
        <title>Draft Genome Sequence of the Antitrypanosomally Active Sponge-Associated Bacterium Actinokineospora sp. Strain EG49.</title>
        <authorList>
            <person name="Harjes J."/>
            <person name="Ryu T."/>
            <person name="Abdelmohsen U.R."/>
            <person name="Moitinho-Silva L."/>
            <person name="Horn H."/>
            <person name="Ravasi T."/>
            <person name="Hentschel U."/>
        </authorList>
    </citation>
    <scope>NUCLEOTIDE SEQUENCE [LARGE SCALE GENOMIC DNA]</scope>
    <source>
        <strain evidence="5 6">EG49</strain>
    </source>
</reference>
<keyword evidence="1" id="KW-0479">Metal-binding</keyword>
<evidence type="ECO:0000259" key="3">
    <source>
        <dbReference type="Pfam" id="PF13649"/>
    </source>
</evidence>
<feature type="binding site" evidence="1">
    <location>
        <position position="11"/>
    </location>
    <ligand>
        <name>Zn(2+)</name>
        <dbReference type="ChEBI" id="CHEBI:29105"/>
    </ligand>
</feature>
<dbReference type="CDD" id="cd02440">
    <property type="entry name" value="AdoMet_MTases"/>
    <property type="match status" value="1"/>
</dbReference>
<keyword evidence="1" id="KW-0862">Zinc</keyword>
<keyword evidence="5" id="KW-0489">Methyltransferase</keyword>
<dbReference type="STRING" id="909613.UO65_5017"/>
<dbReference type="eggNOG" id="COG2226">
    <property type="taxonomic scope" value="Bacteria"/>
</dbReference>
<evidence type="ECO:0000313" key="6">
    <source>
        <dbReference type="Proteomes" id="UP000019277"/>
    </source>
</evidence>
<dbReference type="PATRIC" id="fig|909613.9.peg.5015"/>
<dbReference type="GO" id="GO:0032259">
    <property type="term" value="P:methylation"/>
    <property type="evidence" value="ECO:0007669"/>
    <property type="project" value="UniProtKB-KW"/>
</dbReference>
<feature type="binding site" evidence="2">
    <location>
        <begin position="94"/>
        <end position="95"/>
    </location>
    <ligand>
        <name>S-adenosyl-L-methionine</name>
        <dbReference type="ChEBI" id="CHEBI:59789"/>
    </ligand>
</feature>
<feature type="binding site" evidence="2">
    <location>
        <position position="182"/>
    </location>
    <ligand>
        <name>S-adenosyl-L-methionine</name>
        <dbReference type="ChEBI" id="CHEBI:59789"/>
    </ligand>
</feature>
<keyword evidence="5" id="KW-0808">Transferase</keyword>
<sequence length="272" mass="28155">MLPDAVAYLRCPHCGDDLASAERVLRCPRGHAFDVARQGYVSLLRGAATFTGDTAAMVEARTAFLGAGHYDPIARALAAVEPGPGCVVDLGAGTGHYLAAVLDARPGRVGLALDASKNALRRAARAHPRIGAVVCDAWQPLPVRTDAAGLVVNVFAPRNPAELHRVLAPGGTLVVVAPTAAHLGELVSALDLLSVGADKQDGIDDRLAAHFTPVDRRLVEFRMALPHRDVAALVGMGPNAFHDASALPGRIAALTEPVVVTGSVSVTSYSPG</sequence>
<dbReference type="Gene3D" id="3.40.50.150">
    <property type="entry name" value="Vaccinia Virus protein VP39"/>
    <property type="match status" value="1"/>
</dbReference>
<dbReference type="Pfam" id="PF13649">
    <property type="entry name" value="Methyltransf_25"/>
    <property type="match status" value="1"/>
</dbReference>
<dbReference type="InterPro" id="IPR048647">
    <property type="entry name" value="RlmA_N"/>
</dbReference>
<dbReference type="OrthoDB" id="108476at2"/>
<dbReference type="AlphaFoldDB" id="W7ISL5"/>
<proteinExistence type="predicted"/>
<feature type="binding site" evidence="1">
    <location>
        <position position="27"/>
    </location>
    <ligand>
        <name>Zn(2+)</name>
        <dbReference type="ChEBI" id="CHEBI:29105"/>
    </ligand>
</feature>
<dbReference type="PIRSF" id="PIRSF018249">
    <property type="entry name" value="MyrA_prd"/>
    <property type="match status" value="1"/>
</dbReference>
<evidence type="ECO:0000256" key="1">
    <source>
        <dbReference type="PIRSR" id="PIRSR018249-1"/>
    </source>
</evidence>
<dbReference type="Pfam" id="PF21302">
    <property type="entry name" value="Zn_ribbon_RlmA"/>
    <property type="match status" value="1"/>
</dbReference>
<protein>
    <submittedName>
        <fullName evidence="5">Ribosomal RNA large subunit methyltransferase A</fullName>
        <ecNumber evidence="5">2.1.1.-</ecNumber>
    </submittedName>
</protein>
<dbReference type="GO" id="GO:0046872">
    <property type="term" value="F:metal ion binding"/>
    <property type="evidence" value="ECO:0007669"/>
    <property type="project" value="UniProtKB-KW"/>
</dbReference>
<evidence type="ECO:0000313" key="5">
    <source>
        <dbReference type="EMBL" id="EWC59712.1"/>
    </source>
</evidence>
<dbReference type="EMBL" id="AYXG01000188">
    <property type="protein sequence ID" value="EWC59712.1"/>
    <property type="molecule type" value="Genomic_DNA"/>
</dbReference>
<dbReference type="RefSeq" id="WP_035286755.1">
    <property type="nucleotide sequence ID" value="NZ_AYXG01000188.1"/>
</dbReference>
<dbReference type="Proteomes" id="UP000019277">
    <property type="component" value="Unassembled WGS sequence"/>
</dbReference>
<dbReference type="SUPFAM" id="SSF53335">
    <property type="entry name" value="S-adenosyl-L-methionine-dependent methyltransferases"/>
    <property type="match status" value="1"/>
</dbReference>
<feature type="binding site" evidence="1">
    <location>
        <position position="31"/>
    </location>
    <ligand>
        <name>Zn(2+)</name>
        <dbReference type="ChEBI" id="CHEBI:29105"/>
    </ligand>
</feature>
<dbReference type="EC" id="2.1.1.-" evidence="5"/>
<keyword evidence="2" id="KW-0949">S-adenosyl-L-methionine</keyword>
<dbReference type="InterPro" id="IPR029063">
    <property type="entry name" value="SAM-dependent_MTases_sf"/>
</dbReference>
<feature type="binding site" evidence="2">
    <location>
        <position position="70"/>
    </location>
    <ligand>
        <name>S-adenosyl-L-methionine</name>
        <dbReference type="ChEBI" id="CHEBI:59789"/>
    </ligand>
</feature>
<organism evidence="5 6">
    <name type="scientific">Actinokineospora spheciospongiae</name>
    <dbReference type="NCBI Taxonomy" id="909613"/>
    <lineage>
        <taxon>Bacteria</taxon>
        <taxon>Bacillati</taxon>
        <taxon>Actinomycetota</taxon>
        <taxon>Actinomycetes</taxon>
        <taxon>Pseudonocardiales</taxon>
        <taxon>Pseudonocardiaceae</taxon>
        <taxon>Actinokineospora</taxon>
    </lineage>
</organism>
<feature type="domain" description="Methyltransferase" evidence="3">
    <location>
        <begin position="87"/>
        <end position="171"/>
    </location>
</feature>